<feature type="region of interest" description="Disordered" evidence="10">
    <location>
        <begin position="841"/>
        <end position="891"/>
    </location>
</feature>
<accession>A0A2P6VB71</accession>
<dbReference type="CDD" id="cd18793">
    <property type="entry name" value="SF2_C_SNF"/>
    <property type="match status" value="1"/>
</dbReference>
<feature type="domain" description="Helicase ATP-binding" evidence="12">
    <location>
        <begin position="491"/>
        <end position="643"/>
    </location>
</feature>
<evidence type="ECO:0000256" key="2">
    <source>
        <dbReference type="ARBA" id="ARBA00022723"/>
    </source>
</evidence>
<dbReference type="InterPro" id="IPR000330">
    <property type="entry name" value="SNF2_N"/>
</dbReference>
<keyword evidence="4" id="KW-0547">Nucleotide-binding</keyword>
<comment type="caution">
    <text evidence="15">The sequence shown here is derived from an EMBL/GenBank/DDBJ whole genome shotgun (WGS) entry which is preliminary data.</text>
</comment>
<reference evidence="15 16" key="1">
    <citation type="journal article" date="2018" name="Plant J.">
        <title>Genome sequences of Chlorella sorokiniana UTEX 1602 and Micractinium conductrix SAG 241.80: implications to maltose excretion by a green alga.</title>
        <authorList>
            <person name="Arriola M.B."/>
            <person name="Velmurugan N."/>
            <person name="Zhang Y."/>
            <person name="Plunkett M.H."/>
            <person name="Hondzo H."/>
            <person name="Barney B.M."/>
        </authorList>
    </citation>
    <scope>NUCLEOTIDE SEQUENCE [LARGE SCALE GENOMIC DNA]</scope>
    <source>
        <strain evidence="15 16">SAG 241.80</strain>
    </source>
</reference>
<feature type="region of interest" description="Disordered" evidence="10">
    <location>
        <begin position="152"/>
        <end position="253"/>
    </location>
</feature>
<dbReference type="CDD" id="cd15571">
    <property type="entry name" value="ePHD"/>
    <property type="match status" value="1"/>
</dbReference>
<evidence type="ECO:0000256" key="4">
    <source>
        <dbReference type="ARBA" id="ARBA00022741"/>
    </source>
</evidence>
<dbReference type="EMBL" id="LHPF02000015">
    <property type="protein sequence ID" value="PSC71333.1"/>
    <property type="molecule type" value="Genomic_DNA"/>
</dbReference>
<dbReference type="OrthoDB" id="513011at2759"/>
<evidence type="ECO:0000256" key="10">
    <source>
        <dbReference type="SAM" id="MobiDB-lite"/>
    </source>
</evidence>
<keyword evidence="8" id="KW-0067">ATP-binding</keyword>
<dbReference type="GO" id="GO:0042393">
    <property type="term" value="F:histone binding"/>
    <property type="evidence" value="ECO:0007669"/>
    <property type="project" value="TreeGrafter"/>
</dbReference>
<evidence type="ECO:0000259" key="12">
    <source>
        <dbReference type="PROSITE" id="PS51192"/>
    </source>
</evidence>
<dbReference type="PROSITE" id="PS51192">
    <property type="entry name" value="HELICASE_ATP_BIND_1"/>
    <property type="match status" value="1"/>
</dbReference>
<dbReference type="PROSITE" id="PS50013">
    <property type="entry name" value="CHROMO_2"/>
    <property type="match status" value="1"/>
</dbReference>
<dbReference type="GO" id="GO:0003677">
    <property type="term" value="F:DNA binding"/>
    <property type="evidence" value="ECO:0007669"/>
    <property type="project" value="UniProtKB-KW"/>
</dbReference>
<feature type="region of interest" description="Disordered" evidence="10">
    <location>
        <begin position="1392"/>
        <end position="1430"/>
    </location>
</feature>
<feature type="domain" description="PHD-type" evidence="14">
    <location>
        <begin position="9"/>
        <end position="134"/>
    </location>
</feature>
<evidence type="ECO:0000256" key="5">
    <source>
        <dbReference type="ARBA" id="ARBA00022771"/>
    </source>
</evidence>
<proteinExistence type="predicted"/>
<dbReference type="Gene3D" id="3.30.40.10">
    <property type="entry name" value="Zinc/RING finger domain, C3HC4 (zinc finger)"/>
    <property type="match status" value="1"/>
</dbReference>
<dbReference type="SMART" id="SM00490">
    <property type="entry name" value="HELICc"/>
    <property type="match status" value="1"/>
</dbReference>
<keyword evidence="2" id="KW-0479">Metal-binding</keyword>
<feature type="compositionally biased region" description="Basic and acidic residues" evidence="10">
    <location>
        <begin position="860"/>
        <end position="884"/>
    </location>
</feature>
<feature type="non-terminal residue" evidence="15">
    <location>
        <position position="1"/>
    </location>
</feature>
<dbReference type="InterPro" id="IPR034732">
    <property type="entry name" value="EPHD"/>
</dbReference>
<feature type="domain" description="Helicase C-terminal" evidence="13">
    <location>
        <begin position="799"/>
        <end position="1023"/>
    </location>
</feature>
<evidence type="ECO:0000256" key="6">
    <source>
        <dbReference type="ARBA" id="ARBA00022801"/>
    </source>
</evidence>
<evidence type="ECO:0000256" key="9">
    <source>
        <dbReference type="ARBA" id="ARBA00023242"/>
    </source>
</evidence>
<dbReference type="InterPro" id="IPR013083">
    <property type="entry name" value="Znf_RING/FYVE/PHD"/>
</dbReference>
<dbReference type="SUPFAM" id="SSF54160">
    <property type="entry name" value="Chromo domain-like"/>
    <property type="match status" value="2"/>
</dbReference>
<evidence type="ECO:0000256" key="8">
    <source>
        <dbReference type="ARBA" id="ARBA00022840"/>
    </source>
</evidence>
<dbReference type="InterPro" id="IPR038718">
    <property type="entry name" value="SNF2-like_sf"/>
</dbReference>
<dbReference type="Pfam" id="PF00385">
    <property type="entry name" value="Chromo"/>
    <property type="match status" value="1"/>
</dbReference>
<dbReference type="GO" id="GO:0005524">
    <property type="term" value="F:ATP binding"/>
    <property type="evidence" value="ECO:0007669"/>
    <property type="project" value="UniProtKB-KW"/>
</dbReference>
<feature type="compositionally biased region" description="Acidic residues" evidence="10">
    <location>
        <begin position="197"/>
        <end position="211"/>
    </location>
</feature>
<dbReference type="STRING" id="554055.A0A2P6VB71"/>
<evidence type="ECO:0000313" key="15">
    <source>
        <dbReference type="EMBL" id="PSC71333.1"/>
    </source>
</evidence>
<dbReference type="InterPro" id="IPR023780">
    <property type="entry name" value="Chromo_domain"/>
</dbReference>
<dbReference type="PANTHER" id="PTHR45623">
    <property type="entry name" value="CHROMODOMAIN-HELICASE-DNA-BINDING PROTEIN 3-RELATED-RELATED"/>
    <property type="match status" value="1"/>
</dbReference>
<evidence type="ECO:0000256" key="1">
    <source>
        <dbReference type="ARBA" id="ARBA00004123"/>
    </source>
</evidence>
<evidence type="ECO:0000259" key="13">
    <source>
        <dbReference type="PROSITE" id="PS51194"/>
    </source>
</evidence>
<feature type="compositionally biased region" description="Basic and acidic residues" evidence="10">
    <location>
        <begin position="154"/>
        <end position="183"/>
    </location>
</feature>
<dbReference type="Gene3D" id="3.40.50.300">
    <property type="entry name" value="P-loop containing nucleotide triphosphate hydrolases"/>
    <property type="match status" value="2"/>
</dbReference>
<dbReference type="GO" id="GO:0005634">
    <property type="term" value="C:nucleus"/>
    <property type="evidence" value="ECO:0007669"/>
    <property type="project" value="UniProtKB-SubCell"/>
</dbReference>
<dbReference type="GO" id="GO:0140658">
    <property type="term" value="F:ATP-dependent chromatin remodeler activity"/>
    <property type="evidence" value="ECO:0007669"/>
    <property type="project" value="TreeGrafter"/>
</dbReference>
<dbReference type="GO" id="GO:0004386">
    <property type="term" value="F:helicase activity"/>
    <property type="evidence" value="ECO:0007669"/>
    <property type="project" value="UniProtKB-KW"/>
</dbReference>
<organism evidence="15 16">
    <name type="scientific">Micractinium conductrix</name>
    <dbReference type="NCBI Taxonomy" id="554055"/>
    <lineage>
        <taxon>Eukaryota</taxon>
        <taxon>Viridiplantae</taxon>
        <taxon>Chlorophyta</taxon>
        <taxon>core chlorophytes</taxon>
        <taxon>Trebouxiophyceae</taxon>
        <taxon>Chlorellales</taxon>
        <taxon>Chlorellaceae</taxon>
        <taxon>Chlorella clade</taxon>
        <taxon>Micractinium</taxon>
    </lineage>
</organism>
<evidence type="ECO:0000256" key="7">
    <source>
        <dbReference type="ARBA" id="ARBA00022833"/>
    </source>
</evidence>
<feature type="domain" description="Chromo" evidence="11">
    <location>
        <begin position="433"/>
        <end position="482"/>
    </location>
</feature>
<evidence type="ECO:0000259" key="11">
    <source>
        <dbReference type="PROSITE" id="PS50013"/>
    </source>
</evidence>
<dbReference type="GO" id="GO:0008270">
    <property type="term" value="F:zinc ion binding"/>
    <property type="evidence" value="ECO:0007669"/>
    <property type="project" value="UniProtKB-KW"/>
</dbReference>
<dbReference type="InterPro" id="IPR000953">
    <property type="entry name" value="Chromo/chromo_shadow_dom"/>
</dbReference>
<feature type="region of interest" description="Disordered" evidence="10">
    <location>
        <begin position="1133"/>
        <end position="1225"/>
    </location>
</feature>
<keyword evidence="7" id="KW-0862">Zinc</keyword>
<dbReference type="InterPro" id="IPR027417">
    <property type="entry name" value="P-loop_NTPase"/>
</dbReference>
<keyword evidence="5" id="KW-0863">Zinc-finger</keyword>
<dbReference type="InterPro" id="IPR014001">
    <property type="entry name" value="Helicase_ATP-bd"/>
</dbReference>
<feature type="compositionally biased region" description="Low complexity" evidence="10">
    <location>
        <begin position="1205"/>
        <end position="1225"/>
    </location>
</feature>
<keyword evidence="3" id="KW-0677">Repeat</keyword>
<evidence type="ECO:0000259" key="14">
    <source>
        <dbReference type="PROSITE" id="PS51805"/>
    </source>
</evidence>
<dbReference type="Pfam" id="PF00271">
    <property type="entry name" value="Helicase_C"/>
    <property type="match status" value="1"/>
</dbReference>
<keyword evidence="6" id="KW-0378">Hydrolase</keyword>
<dbReference type="PROSITE" id="PS51805">
    <property type="entry name" value="EPHD"/>
    <property type="match status" value="1"/>
</dbReference>
<feature type="compositionally biased region" description="Basic residues" evidence="10">
    <location>
        <begin position="236"/>
        <end position="250"/>
    </location>
</feature>
<keyword evidence="9" id="KW-0539">Nucleus</keyword>
<keyword evidence="16" id="KW-1185">Reference proteome</keyword>
<dbReference type="Gene3D" id="3.40.50.10810">
    <property type="entry name" value="Tandem AAA-ATPase domain"/>
    <property type="match status" value="1"/>
</dbReference>
<dbReference type="SMART" id="SM00298">
    <property type="entry name" value="CHROMO"/>
    <property type="match status" value="2"/>
</dbReference>
<dbReference type="GO" id="GO:0000785">
    <property type="term" value="C:chromatin"/>
    <property type="evidence" value="ECO:0007669"/>
    <property type="project" value="TreeGrafter"/>
</dbReference>
<dbReference type="SMART" id="SM00487">
    <property type="entry name" value="DEXDc"/>
    <property type="match status" value="1"/>
</dbReference>
<dbReference type="InterPro" id="IPR001650">
    <property type="entry name" value="Helicase_C-like"/>
</dbReference>
<protein>
    <submittedName>
        <fullName evidence="15">Chromodomain-helicase-DNA-binding 3 isoform X1</fullName>
    </submittedName>
</protein>
<dbReference type="Proteomes" id="UP000239649">
    <property type="component" value="Unassembled WGS sequence"/>
</dbReference>
<dbReference type="InterPro" id="IPR049730">
    <property type="entry name" value="SNF2/RAD54-like_C"/>
</dbReference>
<dbReference type="Pfam" id="PF13771">
    <property type="entry name" value="zf-HC5HC2H"/>
    <property type="match status" value="1"/>
</dbReference>
<dbReference type="Gene3D" id="2.40.50.40">
    <property type="match status" value="2"/>
</dbReference>
<feature type="compositionally biased region" description="Low complexity" evidence="10">
    <location>
        <begin position="1392"/>
        <end position="1424"/>
    </location>
</feature>
<dbReference type="InterPro" id="IPR016197">
    <property type="entry name" value="Chromo-like_dom_sf"/>
</dbReference>
<dbReference type="GO" id="GO:0016887">
    <property type="term" value="F:ATP hydrolysis activity"/>
    <property type="evidence" value="ECO:0007669"/>
    <property type="project" value="TreeGrafter"/>
</dbReference>
<dbReference type="PANTHER" id="PTHR45623:SF33">
    <property type="entry name" value="OS01G0881000 PROTEIN"/>
    <property type="match status" value="1"/>
</dbReference>
<evidence type="ECO:0000256" key="3">
    <source>
        <dbReference type="ARBA" id="ARBA00022737"/>
    </source>
</evidence>
<comment type="subcellular location">
    <subcellularLocation>
        <location evidence="1">Nucleus</location>
    </subcellularLocation>
</comment>
<dbReference type="Pfam" id="PF00176">
    <property type="entry name" value="SNF2-rel_dom"/>
    <property type="match status" value="1"/>
</dbReference>
<dbReference type="SUPFAM" id="SSF52540">
    <property type="entry name" value="P-loop containing nucleoside triphosphate hydrolases"/>
    <property type="match status" value="2"/>
</dbReference>
<dbReference type="PROSITE" id="PS51194">
    <property type="entry name" value="HELICASE_CTER"/>
    <property type="match status" value="1"/>
</dbReference>
<dbReference type="CDD" id="cd17919">
    <property type="entry name" value="DEXHc_Snf"/>
    <property type="match status" value="1"/>
</dbReference>
<name>A0A2P6VB71_9CHLO</name>
<evidence type="ECO:0000313" key="16">
    <source>
        <dbReference type="Proteomes" id="UP000239649"/>
    </source>
</evidence>
<dbReference type="GO" id="GO:0003682">
    <property type="term" value="F:chromatin binding"/>
    <property type="evidence" value="ECO:0007669"/>
    <property type="project" value="TreeGrafter"/>
</dbReference>
<sequence>FRPPSGAAGPPCSLCKLPTVVQGDAVDCSDDVRREFEGLYSRNFVLHRRCIAWGDDACFKAMRQMRVNQVPPGLMTSFDGAVRSAFLTKCVMCKQTGASAQCAHKQCRKTFHLHCAKGCKLDPDLWELYCPAHGVLDAAGMSKASFYGNAKSQRLRDGGTGKRSFKELHPQEEDEEPRRSTRHADKRVRRGGSDEHSDAEDFMSEESDDDGSGGSRRIRYADHSSGEEDEDGIATRRGRRGKAGKGRVAARQRVLPERQRTKVKSYAEEQEELELKMEAYRAEQATKTGYENTRCEICDAKDCETCGQAAAGGGTRGRKAAAAAADLAYCSVCGGLAHEGCMQAQGDGALKCTLCLAGLADVEAVLGCRLARGADKGDERREYFVKFKEKSYRRCRWLTERATARLAPSQLQRFVRDTRDAPGVEPNVQEQWMQVDRVVATRADPATPGTRQCLVKWRGLEYDKATWEPRDEVEEEAAEALERVGGVSWALGKLTSGMSAILGDEMGLGKTIQTAVFLQLARELKLTTGPVAVVVPLSTFGSWEREMAKYELGVEGDDYKSLKPRFHVMLTTYDVVLRDVGILKRYDWSAVVIDEGHSLKGENSLRAKTLRNLGAPWRMLLTGTPLQNNLRELLNLLAFMADATADDIEQRVNRMADPNPPAAVEGERAEEADEELLQAQAYIRKLHAYLEPRMLRRMKAICLAGQMPPKITRRVPCRMTPLQLQLYTDILAKDFDKVHAMVRNRLEKKSMNNILIRLRQACCHPYLLPGQEPEEYKDNPQLAEEAWRLMVAASGKLTLLQQLLPRLLSEGHRVLVFSQSVEMLDILEDFLHDFQDTSGLLPKAEDDDGAADGGGGDGGALRRVESDVPKEDEGAGSREESPHDAEEEEDFVRGRRGSVIRYFRLDGKSKQWQRQAMMDLFNSINCKVKVMLISTRAGSLGINLQTANTVVLYDPDFNPFVDAQAEGRAHRLGQEETVMVYQMYTASSVEERILELAAKKRKLEELVTRHLGKARDVSDEDIKSSVFYGWGNLMHQAGEDGKAGDVALSDADLARLLDREHVFADDQATGADAATLLGEVRAGAAAALQFDGGDKGAAPADGGATGLNPEMEAALLKLVQERHNQYEAEKAAQVENLGRGSRRARAAATNYKEDDGLGELLSDDDSPEKKKGKRQPTPDSPEYNPANSPGLAKGSGENAQPNTVSDLRYSSDSDSDSGADGVDSPPAAAAVAAVVEVPPPQSLLPAAPAVAVPPPQLLLMHAQAPPSDRKKNKKKNKDKAAVVAAAAAAPPARRQLHTPAMQQLLQQQTAAMHSQLEGVMQATLAMPVQLTFEQVQEALQRAIRTAAAEAVAAAAAQGPLSAADMEALVDAQVAEGQSIARQLHVAHVVAQGQARQEQQARQALQHARARQEQQARQALQQAQARRGKKK</sequence>
<gene>
    <name evidence="15" type="ORF">C2E20_5202</name>
</gene>